<dbReference type="InterPro" id="IPR027417">
    <property type="entry name" value="P-loop_NTPase"/>
</dbReference>
<evidence type="ECO:0000313" key="5">
    <source>
        <dbReference type="EMBL" id="MEK0184788.1"/>
    </source>
</evidence>
<dbReference type="Pfam" id="PF13431">
    <property type="entry name" value="TPR_17"/>
    <property type="match status" value="1"/>
</dbReference>
<dbReference type="Pfam" id="PF00685">
    <property type="entry name" value="Sulfotransfer_1"/>
    <property type="match status" value="1"/>
</dbReference>
<dbReference type="SUPFAM" id="SSF48452">
    <property type="entry name" value="TPR-like"/>
    <property type="match status" value="1"/>
</dbReference>
<dbReference type="Gene3D" id="1.25.40.10">
    <property type="entry name" value="Tetratricopeptide repeat domain"/>
    <property type="match status" value="3"/>
</dbReference>
<dbReference type="Pfam" id="PF13414">
    <property type="entry name" value="TPR_11"/>
    <property type="match status" value="1"/>
</dbReference>
<feature type="repeat" description="TPR" evidence="3">
    <location>
        <begin position="117"/>
        <end position="150"/>
    </location>
</feature>
<dbReference type="InterPro" id="IPR000863">
    <property type="entry name" value="Sulfotransferase_dom"/>
</dbReference>
<reference evidence="5 6" key="1">
    <citation type="journal article" date="2020" name="Harmful Algae">
        <title>Molecular and morphological characterization of a novel dihydroanatoxin-a producing Microcoleus species (cyanobacteria) from the Russian River, California, USA.</title>
        <authorList>
            <person name="Conklin K.Y."/>
            <person name="Stancheva R."/>
            <person name="Otten T.G."/>
            <person name="Fadness R."/>
            <person name="Boyer G.L."/>
            <person name="Read B."/>
            <person name="Zhang X."/>
            <person name="Sheath R.G."/>
        </authorList>
    </citation>
    <scope>NUCLEOTIDE SEQUENCE [LARGE SCALE GENOMIC DNA]</scope>
    <source>
        <strain evidence="5 6">PTRS2</strain>
    </source>
</reference>
<feature type="domain" description="Sulfotransferase" evidence="4">
    <location>
        <begin position="197"/>
        <end position="425"/>
    </location>
</feature>
<dbReference type="PROSITE" id="PS50005">
    <property type="entry name" value="TPR"/>
    <property type="match status" value="4"/>
</dbReference>
<evidence type="ECO:0000256" key="1">
    <source>
        <dbReference type="ARBA" id="ARBA00022737"/>
    </source>
</evidence>
<dbReference type="PROSITE" id="PS50293">
    <property type="entry name" value="TPR_REGION"/>
    <property type="match status" value="2"/>
</dbReference>
<evidence type="ECO:0000256" key="2">
    <source>
        <dbReference type="ARBA" id="ARBA00022803"/>
    </source>
</evidence>
<keyword evidence="2 3" id="KW-0802">TPR repeat</keyword>
<dbReference type="PANTHER" id="PTHR44858">
    <property type="entry name" value="TETRATRICOPEPTIDE REPEAT PROTEIN 6"/>
    <property type="match status" value="1"/>
</dbReference>
<dbReference type="PANTHER" id="PTHR44858:SF1">
    <property type="entry name" value="UDP-N-ACETYLGLUCOSAMINE--PEPTIDE N-ACETYLGLUCOSAMINYLTRANSFERASE SPINDLY-RELATED"/>
    <property type="match status" value="1"/>
</dbReference>
<keyword evidence="6" id="KW-1185">Reference proteome</keyword>
<accession>A0ABU8YK65</accession>
<name>A0ABU8YK65_9CYAN</name>
<dbReference type="Proteomes" id="UP001384579">
    <property type="component" value="Unassembled WGS sequence"/>
</dbReference>
<keyword evidence="1" id="KW-0677">Repeat</keyword>
<feature type="repeat" description="TPR" evidence="3">
    <location>
        <begin position="15"/>
        <end position="48"/>
    </location>
</feature>
<dbReference type="InterPro" id="IPR011990">
    <property type="entry name" value="TPR-like_helical_dom_sf"/>
</dbReference>
<evidence type="ECO:0000256" key="3">
    <source>
        <dbReference type="PROSITE-ProRule" id="PRU00339"/>
    </source>
</evidence>
<dbReference type="RefSeq" id="WP_340541338.1">
    <property type="nucleotide sequence ID" value="NZ_JBBLXS010000074.1"/>
</dbReference>
<protein>
    <submittedName>
        <fullName evidence="5">Tetratricopeptide repeat protein</fullName>
    </submittedName>
</protein>
<dbReference type="SUPFAM" id="SSF52540">
    <property type="entry name" value="P-loop containing nucleoside triphosphate hydrolases"/>
    <property type="match status" value="1"/>
</dbReference>
<gene>
    <name evidence="5" type="ORF">WMG39_07945</name>
</gene>
<dbReference type="SMART" id="SM00028">
    <property type="entry name" value="TPR"/>
    <property type="match status" value="5"/>
</dbReference>
<dbReference type="Gene3D" id="3.40.50.300">
    <property type="entry name" value="P-loop containing nucleotide triphosphate hydrolases"/>
    <property type="match status" value="1"/>
</dbReference>
<organism evidence="5 6">
    <name type="scientific">Microcoleus anatoxicus PTRS2</name>
    <dbReference type="NCBI Taxonomy" id="2705321"/>
    <lineage>
        <taxon>Bacteria</taxon>
        <taxon>Bacillati</taxon>
        <taxon>Cyanobacteriota</taxon>
        <taxon>Cyanophyceae</taxon>
        <taxon>Oscillatoriophycideae</taxon>
        <taxon>Oscillatoriales</taxon>
        <taxon>Microcoleaceae</taxon>
        <taxon>Microcoleus</taxon>
        <taxon>Microcoleus anatoxicus</taxon>
    </lineage>
</organism>
<dbReference type="EMBL" id="JBBLXS010000074">
    <property type="protein sequence ID" value="MEK0184788.1"/>
    <property type="molecule type" value="Genomic_DNA"/>
</dbReference>
<sequence length="435" mass="50452">LDSYQTTTLLKPDWVEAHFHLGNAFWQLAKYSEALDSYQTAIALKPQFLKNFLTRAETIKQQGKLDEAIALYQHAIIMKPDSGDLHLHLGNILLQLKKNDEACQSYERAIELQPDLIEAYSQRGEALGIQGQIDNLVDWYQKAVQIHPKSVELHFKLGNALMLQGKQNEAFRSYYRSNQIKFIEDRSQGNIGRICFITLAKSASTYIFNALQNLINNCDNADAPRYLTIFEGNTSYLQLLTEEPYKNSTSNLVSAHLYAEPYNLLTISLIADRLIVNVRDPRQVTLSQVHHNNLYRYNRSPVHIFNCSQLPKNYFCMSLTEQISWQIENWALPGAIKWIESWLDAEENPSFYPKILFTRQEDLVENSQELFNTILDFYEIERSRFTMPPPPKFKPGTHYRTGNVDEWRDVFTPEQVEKASSMIPQRLLKKFGWQA</sequence>
<dbReference type="Pfam" id="PF00515">
    <property type="entry name" value="TPR_1"/>
    <property type="match status" value="1"/>
</dbReference>
<dbReference type="InterPro" id="IPR050498">
    <property type="entry name" value="Ycf3"/>
</dbReference>
<feature type="repeat" description="TPR" evidence="3">
    <location>
        <begin position="83"/>
        <end position="116"/>
    </location>
</feature>
<evidence type="ECO:0000313" key="6">
    <source>
        <dbReference type="Proteomes" id="UP001384579"/>
    </source>
</evidence>
<comment type="caution">
    <text evidence="5">The sequence shown here is derived from an EMBL/GenBank/DDBJ whole genome shotgun (WGS) entry which is preliminary data.</text>
</comment>
<evidence type="ECO:0000259" key="4">
    <source>
        <dbReference type="Pfam" id="PF00685"/>
    </source>
</evidence>
<dbReference type="InterPro" id="IPR019734">
    <property type="entry name" value="TPR_rpt"/>
</dbReference>
<proteinExistence type="predicted"/>
<feature type="non-terminal residue" evidence="5">
    <location>
        <position position="1"/>
    </location>
</feature>
<feature type="repeat" description="TPR" evidence="3">
    <location>
        <begin position="49"/>
        <end position="82"/>
    </location>
</feature>